<dbReference type="RefSeq" id="WP_044359378.1">
    <property type="nucleotide sequence ID" value="NZ_JXWY01000028.1"/>
</dbReference>
<comment type="similarity">
    <text evidence="2 9">Belongs to the CRISPR-associated endoribonuclease Cas2 protein family.</text>
</comment>
<sequence>MHLLVAFDLSRETKMDRRKASKYRHQLLELGFSMKQYSLYERQIKSGYKREKIIEILKKELPDNGVITVYFLPDEVNKHQITILGKHVDPVIQREPRIVFL</sequence>
<dbReference type="Proteomes" id="UP000254100">
    <property type="component" value="Unassembled WGS sequence"/>
</dbReference>
<protein>
    <recommendedName>
        <fullName evidence="9">CRISPR-associated endoribonuclease Cas2</fullName>
        <ecNumber evidence="9">3.1.-.-</ecNumber>
    </recommendedName>
</protein>
<keyword evidence="8 9" id="KW-0051">Antiviral defense</keyword>
<feature type="binding site" evidence="9">
    <location>
        <position position="8"/>
    </location>
    <ligand>
        <name>Mg(2+)</name>
        <dbReference type="ChEBI" id="CHEBI:18420"/>
        <note>catalytic</note>
    </ligand>
</feature>
<evidence type="ECO:0000313" key="11">
    <source>
        <dbReference type="EMBL" id="SUM56457.1"/>
    </source>
</evidence>
<dbReference type="NCBIfam" id="TIGR01573">
    <property type="entry name" value="cas2"/>
    <property type="match status" value="1"/>
</dbReference>
<evidence type="ECO:0000256" key="7">
    <source>
        <dbReference type="ARBA" id="ARBA00022842"/>
    </source>
</evidence>
<dbReference type="Pfam" id="PF09827">
    <property type="entry name" value="CRISPR_Cas2"/>
    <property type="match status" value="1"/>
</dbReference>
<comment type="function">
    <text evidence="9">CRISPR (clustered regularly interspaced short palindromic repeat), is an adaptive immune system that provides protection against mobile genetic elements (viruses, transposable elements and conjugative plasmids). CRISPR clusters contain sequences complementary to antecedent mobile elements and target invading nucleic acids. CRISPR clusters are transcribed and processed into CRISPR RNA (crRNA). Functions as a ssRNA-specific endoribonuclease. Involved in the integration of spacer DNA into the CRISPR cassette.</text>
</comment>
<keyword evidence="6 9" id="KW-0378">Hydrolase</keyword>
<dbReference type="Gene3D" id="3.30.70.240">
    <property type="match status" value="1"/>
</dbReference>
<evidence type="ECO:0000256" key="1">
    <source>
        <dbReference type="ARBA" id="ARBA00001946"/>
    </source>
</evidence>
<dbReference type="STRING" id="569857.TP70_03635"/>
<organism evidence="11 13">
    <name type="scientific">Staphylococcus microti</name>
    <dbReference type="NCBI Taxonomy" id="569857"/>
    <lineage>
        <taxon>Bacteria</taxon>
        <taxon>Bacillati</taxon>
        <taxon>Bacillota</taxon>
        <taxon>Bacilli</taxon>
        <taxon>Bacillales</taxon>
        <taxon>Staphylococcaceae</taxon>
        <taxon>Staphylococcus</taxon>
    </lineage>
</organism>
<reference evidence="10 12" key="1">
    <citation type="submission" date="2015-01" db="EMBL/GenBank/DDBJ databases">
        <authorList>
            <person name="Guo J."/>
        </authorList>
    </citation>
    <scope>NUCLEOTIDE SEQUENCE [LARGE SCALE GENOMIC DNA]</scope>
    <source>
        <strain evidence="10 12">DSM 22147</strain>
    </source>
</reference>
<evidence type="ECO:0000256" key="6">
    <source>
        <dbReference type="ARBA" id="ARBA00022801"/>
    </source>
</evidence>
<dbReference type="OrthoDB" id="9791737at2"/>
<accession>A0A0D6XSI8</accession>
<evidence type="ECO:0000256" key="2">
    <source>
        <dbReference type="ARBA" id="ARBA00009959"/>
    </source>
</evidence>
<comment type="cofactor">
    <cofactor evidence="1 9">
        <name>Mg(2+)</name>
        <dbReference type="ChEBI" id="CHEBI:18420"/>
    </cofactor>
</comment>
<proteinExistence type="inferred from homology"/>
<keyword evidence="12" id="KW-1185">Reference proteome</keyword>
<dbReference type="Proteomes" id="UP000032366">
    <property type="component" value="Unassembled WGS sequence"/>
</dbReference>
<evidence type="ECO:0000256" key="5">
    <source>
        <dbReference type="ARBA" id="ARBA00022759"/>
    </source>
</evidence>
<dbReference type="EMBL" id="JXWY01000028">
    <property type="protein sequence ID" value="KIX91206.1"/>
    <property type="molecule type" value="Genomic_DNA"/>
</dbReference>
<evidence type="ECO:0000313" key="12">
    <source>
        <dbReference type="Proteomes" id="UP000032366"/>
    </source>
</evidence>
<comment type="subunit">
    <text evidence="9">Homodimer, forms a heterotetramer with a Cas1 homodimer.</text>
</comment>
<evidence type="ECO:0000256" key="8">
    <source>
        <dbReference type="ARBA" id="ARBA00023118"/>
    </source>
</evidence>
<evidence type="ECO:0000256" key="4">
    <source>
        <dbReference type="ARBA" id="ARBA00022723"/>
    </source>
</evidence>
<keyword evidence="5 9" id="KW-0255">Endonuclease</keyword>
<evidence type="ECO:0000313" key="10">
    <source>
        <dbReference type="EMBL" id="KIX91206.1"/>
    </source>
</evidence>
<dbReference type="HAMAP" id="MF_01471">
    <property type="entry name" value="Cas2"/>
    <property type="match status" value="1"/>
</dbReference>
<dbReference type="GO" id="GO:0016787">
    <property type="term" value="F:hydrolase activity"/>
    <property type="evidence" value="ECO:0007669"/>
    <property type="project" value="UniProtKB-KW"/>
</dbReference>
<dbReference type="GO" id="GO:0051607">
    <property type="term" value="P:defense response to virus"/>
    <property type="evidence" value="ECO:0007669"/>
    <property type="project" value="UniProtKB-UniRule"/>
</dbReference>
<evidence type="ECO:0000313" key="13">
    <source>
        <dbReference type="Proteomes" id="UP000254100"/>
    </source>
</evidence>
<dbReference type="AlphaFoldDB" id="A0A0D6XSI8"/>
<dbReference type="EC" id="3.1.-.-" evidence="9"/>
<dbReference type="SUPFAM" id="SSF143430">
    <property type="entry name" value="TTP0101/SSO1404-like"/>
    <property type="match status" value="1"/>
</dbReference>
<dbReference type="InterPro" id="IPR021127">
    <property type="entry name" value="CRISPR_associated_Cas2"/>
</dbReference>
<dbReference type="EMBL" id="UHDT01000001">
    <property type="protein sequence ID" value="SUM56457.1"/>
    <property type="molecule type" value="Genomic_DNA"/>
</dbReference>
<gene>
    <name evidence="11" type="primary">cas2_1</name>
    <name evidence="9" type="synonym">cas2</name>
    <name evidence="11" type="ORF">NCTC13832_00088</name>
    <name evidence="10" type="ORF">TP70_03635</name>
</gene>
<dbReference type="InterPro" id="IPR019199">
    <property type="entry name" value="Virulence_VapD/CRISPR_Cas2"/>
</dbReference>
<evidence type="ECO:0000256" key="9">
    <source>
        <dbReference type="HAMAP-Rule" id="MF_01471"/>
    </source>
</evidence>
<name>A0A0D6XSI8_9STAP</name>
<keyword evidence="4 9" id="KW-0479">Metal-binding</keyword>
<reference evidence="11 13" key="2">
    <citation type="submission" date="2018-06" db="EMBL/GenBank/DDBJ databases">
        <authorList>
            <consortium name="Pathogen Informatics"/>
            <person name="Doyle S."/>
        </authorList>
    </citation>
    <scope>NUCLEOTIDE SEQUENCE [LARGE SCALE GENOMIC DNA]</scope>
    <source>
        <strain evidence="11 13">NCTC13832</strain>
    </source>
</reference>
<dbReference type="GO" id="GO:0043571">
    <property type="term" value="P:maintenance of CRISPR repeat elements"/>
    <property type="evidence" value="ECO:0007669"/>
    <property type="project" value="UniProtKB-UniRule"/>
</dbReference>
<keyword evidence="7 9" id="KW-0460">Magnesium</keyword>
<dbReference type="GO" id="GO:0004521">
    <property type="term" value="F:RNA endonuclease activity"/>
    <property type="evidence" value="ECO:0007669"/>
    <property type="project" value="InterPro"/>
</dbReference>
<evidence type="ECO:0000256" key="3">
    <source>
        <dbReference type="ARBA" id="ARBA00022722"/>
    </source>
</evidence>
<dbReference type="GO" id="GO:0046872">
    <property type="term" value="F:metal ion binding"/>
    <property type="evidence" value="ECO:0007669"/>
    <property type="project" value="UniProtKB-UniRule"/>
</dbReference>
<keyword evidence="3 9" id="KW-0540">Nuclease</keyword>